<comment type="caution">
    <text evidence="1">The sequence shown here is derived from an EMBL/GenBank/DDBJ whole genome shotgun (WGS) entry which is preliminary data.</text>
</comment>
<organism evidence="1 2">
    <name type="scientific">Nocardia albiluteola</name>
    <dbReference type="NCBI Taxonomy" id="2842303"/>
    <lineage>
        <taxon>Bacteria</taxon>
        <taxon>Bacillati</taxon>
        <taxon>Actinomycetota</taxon>
        <taxon>Actinomycetes</taxon>
        <taxon>Mycobacteriales</taxon>
        <taxon>Nocardiaceae</taxon>
        <taxon>Nocardia</taxon>
    </lineage>
</organism>
<proteinExistence type="predicted"/>
<sequence length="56" mass="6219">MGFFGLGAELFELLSQRSDLAERERLTGGVQRPAGILGERAMIFWRYAISSCRTGP</sequence>
<name>A0ABS6B202_9NOCA</name>
<keyword evidence="2" id="KW-1185">Reference proteome</keyword>
<reference evidence="1 2" key="1">
    <citation type="submission" date="2021-06" db="EMBL/GenBank/DDBJ databases">
        <title>Actinomycetes sequencing.</title>
        <authorList>
            <person name="Shan Q."/>
        </authorList>
    </citation>
    <scope>NUCLEOTIDE SEQUENCE [LARGE SCALE GENOMIC DNA]</scope>
    <source>
        <strain evidence="1 2">NEAU-G5</strain>
    </source>
</reference>
<dbReference type="EMBL" id="JAHKNI010000007">
    <property type="protein sequence ID" value="MBU3064324.1"/>
    <property type="molecule type" value="Genomic_DNA"/>
</dbReference>
<protein>
    <submittedName>
        <fullName evidence="1">Uncharacterized protein</fullName>
    </submittedName>
</protein>
<gene>
    <name evidence="1" type="ORF">KO481_22670</name>
</gene>
<accession>A0ABS6B202</accession>
<dbReference type="Proteomes" id="UP000733379">
    <property type="component" value="Unassembled WGS sequence"/>
</dbReference>
<evidence type="ECO:0000313" key="1">
    <source>
        <dbReference type="EMBL" id="MBU3064324.1"/>
    </source>
</evidence>
<evidence type="ECO:0000313" key="2">
    <source>
        <dbReference type="Proteomes" id="UP000733379"/>
    </source>
</evidence>
<dbReference type="RefSeq" id="WP_215919692.1">
    <property type="nucleotide sequence ID" value="NZ_JAHKNI010000007.1"/>
</dbReference>